<dbReference type="RefSeq" id="WP_150604027.1">
    <property type="nucleotide sequence ID" value="NZ_CABVHX010000016.1"/>
</dbReference>
<evidence type="ECO:0008006" key="3">
    <source>
        <dbReference type="Google" id="ProtNLM"/>
    </source>
</evidence>
<evidence type="ECO:0000313" key="2">
    <source>
        <dbReference type="Proteomes" id="UP000325375"/>
    </source>
</evidence>
<name>A0A5E7D729_PSEFL</name>
<reference evidence="1 2" key="1">
    <citation type="submission" date="2019-09" db="EMBL/GenBank/DDBJ databases">
        <authorList>
            <person name="Chandra G."/>
            <person name="Truman W A."/>
        </authorList>
    </citation>
    <scope>NUCLEOTIDE SEQUENCE [LARGE SCALE GENOMIC DNA]</scope>
    <source>
        <strain evidence="1">PS718</strain>
    </source>
</reference>
<accession>A0A5E7D729</accession>
<dbReference type="InterPro" id="IPR009291">
    <property type="entry name" value="Vps62"/>
</dbReference>
<sequence length="484" mass="53272">MTTQDNAVLPVRQMESIKVDNLLINFTTEFQRIQDTAGLRSQSASFWRPMPDPDLLPGYFPLGDIALHNRNNPNGLLITAVVREGESPGEGKSKTNALARPTDFEQIWRDTGSGSVMRLAMWRPIPPEGYVALGTVCTSDHDKPSLNSVRCVREDLVVGANIGNQIWNDKSSGAKNNFSAWSVSPRTAAEGEIHFAPGTFIGVKSYIEPARHYAAYALRIPIAVEVSSPAEAPMLTTNLSPLSAGAEKVTHVVRLPWFAVREQLPPIEQFQQSPMYELRRTDQYMLVGSARNDTDQAQSVKWLARPDHDRDEILSYSGESALKIAKHWPAQVLSDIRMTRFSALLPKSFSHTETTSTEWGNPHPVVVIAMAAKGKSVAVYRMHSLYELLRADGTKMAFDTHYADNSSLYMTEFPAQLEEVAQHCPLPLTTSLTQTPAVKVDMTSSTQAPTIKVDMISSAQAATVDVDMTVEPAPELPVVTDSAP</sequence>
<proteinExistence type="predicted"/>
<dbReference type="EMBL" id="CABVHX010000016">
    <property type="protein sequence ID" value="VVO13349.1"/>
    <property type="molecule type" value="Genomic_DNA"/>
</dbReference>
<gene>
    <name evidence="1" type="ORF">PS718_03609</name>
</gene>
<evidence type="ECO:0000313" key="1">
    <source>
        <dbReference type="EMBL" id="VVO13349.1"/>
    </source>
</evidence>
<dbReference type="PANTHER" id="PTHR48219:SF2">
    <property type="entry name" value="VACUOLAR PROTEIN SORTING-ASSOCIATED PROTEIN 62"/>
    <property type="match status" value="1"/>
</dbReference>
<dbReference type="AlphaFoldDB" id="A0A5E7D729"/>
<dbReference type="Proteomes" id="UP000325375">
    <property type="component" value="Unassembled WGS sequence"/>
</dbReference>
<dbReference type="PANTHER" id="PTHR48219">
    <property type="entry name" value="VACUOLAR PROTEIN SORTING-ASSOCIATED PROTEIN 62-RELATED"/>
    <property type="match status" value="1"/>
</dbReference>
<protein>
    <recommendedName>
        <fullName evidence="3">DUF946 domain-containing protein</fullName>
    </recommendedName>
</protein>
<organism evidence="1 2">
    <name type="scientific">Pseudomonas fluorescens</name>
    <dbReference type="NCBI Taxonomy" id="294"/>
    <lineage>
        <taxon>Bacteria</taxon>
        <taxon>Pseudomonadati</taxon>
        <taxon>Pseudomonadota</taxon>
        <taxon>Gammaproteobacteria</taxon>
        <taxon>Pseudomonadales</taxon>
        <taxon>Pseudomonadaceae</taxon>
        <taxon>Pseudomonas</taxon>
    </lineage>
</organism>
<dbReference type="Pfam" id="PF06101">
    <property type="entry name" value="Vps62"/>
    <property type="match status" value="1"/>
</dbReference>